<sequence length="228" mass="25864">MSFFREFHDHSKFVKSLNTTFLVLIPKKLGAEDLRDFRPISLVGSLYKWLAKVLANRLKKVVGKVVSKAQGTFVGGRQILDAVLIANEAINSILKNNENGFMCKLDIEKASDNVDWSFLFTVMQKMGFGEKWIGWIKWCISIASFSMLINGMSKGFFQSSRGLRQDDPLSPYLFVIAMKVFSFFLKRVVDGGFMSGCKVKGRNEERVQIPTCCLLMTPWCFAKLLKTS</sequence>
<proteinExistence type="predicted"/>
<dbReference type="Proteomes" id="UP001227230">
    <property type="component" value="Chromosome 14"/>
</dbReference>
<organism evidence="2 3">
    <name type="scientific">Vitis vinifera</name>
    <name type="common">Grape</name>
    <dbReference type="NCBI Taxonomy" id="29760"/>
    <lineage>
        <taxon>Eukaryota</taxon>
        <taxon>Viridiplantae</taxon>
        <taxon>Streptophyta</taxon>
        <taxon>Embryophyta</taxon>
        <taxon>Tracheophyta</taxon>
        <taxon>Spermatophyta</taxon>
        <taxon>Magnoliopsida</taxon>
        <taxon>eudicotyledons</taxon>
        <taxon>Gunneridae</taxon>
        <taxon>Pentapetalae</taxon>
        <taxon>rosids</taxon>
        <taxon>Vitales</taxon>
        <taxon>Vitaceae</taxon>
        <taxon>Viteae</taxon>
        <taxon>Vitis</taxon>
    </lineage>
</organism>
<dbReference type="InterPro" id="IPR052343">
    <property type="entry name" value="Retrotransposon-Effector_Assoc"/>
</dbReference>
<name>A0ABY9D9P3_VITVI</name>
<dbReference type="PROSITE" id="PS50878">
    <property type="entry name" value="RT_POL"/>
    <property type="match status" value="1"/>
</dbReference>
<evidence type="ECO:0000259" key="1">
    <source>
        <dbReference type="PROSITE" id="PS50878"/>
    </source>
</evidence>
<evidence type="ECO:0000313" key="3">
    <source>
        <dbReference type="Proteomes" id="UP001227230"/>
    </source>
</evidence>
<protein>
    <recommendedName>
        <fullName evidence="1">Reverse transcriptase domain-containing protein</fullName>
    </recommendedName>
</protein>
<dbReference type="PANTHER" id="PTHR46890">
    <property type="entry name" value="NON-LTR RETROLELEMENT REVERSE TRANSCRIPTASE-LIKE PROTEIN-RELATED"/>
    <property type="match status" value="1"/>
</dbReference>
<dbReference type="EMBL" id="CP126661">
    <property type="protein sequence ID" value="WKA03446.1"/>
    <property type="molecule type" value="Genomic_DNA"/>
</dbReference>
<dbReference type="InterPro" id="IPR000477">
    <property type="entry name" value="RT_dom"/>
</dbReference>
<evidence type="ECO:0000313" key="2">
    <source>
        <dbReference type="EMBL" id="WKA03446.1"/>
    </source>
</evidence>
<keyword evidence="3" id="KW-1185">Reference proteome</keyword>
<dbReference type="Pfam" id="PF00078">
    <property type="entry name" value="RVT_1"/>
    <property type="match status" value="1"/>
</dbReference>
<dbReference type="PANTHER" id="PTHR46890:SF50">
    <property type="entry name" value="RNA-DIRECTED DNA POLYMERASE, EUKARYOTA, REVERSE TRANSCRIPTASE ZINC-BINDING DOMAIN PROTEIN-RELATED"/>
    <property type="match status" value="1"/>
</dbReference>
<dbReference type="CDD" id="cd01650">
    <property type="entry name" value="RT_nLTR_like"/>
    <property type="match status" value="1"/>
</dbReference>
<accession>A0ABY9D9P3</accession>
<feature type="domain" description="Reverse transcriptase" evidence="1">
    <location>
        <begin position="6"/>
        <end position="228"/>
    </location>
</feature>
<gene>
    <name evidence="2" type="ORF">VitviT2T_021553</name>
</gene>
<reference evidence="2 3" key="1">
    <citation type="journal article" date="2023" name="Hortic Res">
        <title>The complete reference genome for grapevine (Vitis vinifera L.) genetics and breeding.</title>
        <authorList>
            <person name="Shi X."/>
            <person name="Cao S."/>
            <person name="Wang X."/>
            <person name="Huang S."/>
            <person name="Wang Y."/>
            <person name="Liu Z."/>
            <person name="Liu W."/>
            <person name="Leng X."/>
            <person name="Peng Y."/>
            <person name="Wang N."/>
            <person name="Wang Y."/>
            <person name="Ma Z."/>
            <person name="Xu X."/>
            <person name="Zhang F."/>
            <person name="Xue H."/>
            <person name="Zhong H."/>
            <person name="Wang Y."/>
            <person name="Zhang K."/>
            <person name="Velt A."/>
            <person name="Avia K."/>
            <person name="Holtgrawe D."/>
            <person name="Grimplet J."/>
            <person name="Matus J.T."/>
            <person name="Ware D."/>
            <person name="Wu X."/>
            <person name="Wang H."/>
            <person name="Liu C."/>
            <person name="Fang Y."/>
            <person name="Rustenholz C."/>
            <person name="Cheng Z."/>
            <person name="Xiao H."/>
            <person name="Zhou Y."/>
        </authorList>
    </citation>
    <scope>NUCLEOTIDE SEQUENCE [LARGE SCALE GENOMIC DNA]</scope>
    <source>
        <strain evidence="3">cv. Pinot noir / PN40024</strain>
        <tissue evidence="2">Leaf</tissue>
    </source>
</reference>